<organism evidence="3 4">
    <name type="scientific">Veillonella seminalis</name>
    <dbReference type="NCBI Taxonomy" id="1502943"/>
    <lineage>
        <taxon>Bacteria</taxon>
        <taxon>Bacillati</taxon>
        <taxon>Bacillota</taxon>
        <taxon>Negativicutes</taxon>
        <taxon>Veillonellales</taxon>
        <taxon>Veillonellaceae</taxon>
        <taxon>Veillonella</taxon>
    </lineage>
</organism>
<feature type="region of interest" description="Disordered" evidence="1">
    <location>
        <begin position="120"/>
        <end position="230"/>
    </location>
</feature>
<feature type="signal peptide" evidence="2">
    <location>
        <begin position="1"/>
        <end position="23"/>
    </location>
</feature>
<gene>
    <name evidence="3" type="ORF">F8R14_00185</name>
</gene>
<name>A0A833CCS5_9FIRM</name>
<evidence type="ECO:0000256" key="1">
    <source>
        <dbReference type="SAM" id="MobiDB-lite"/>
    </source>
</evidence>
<dbReference type="GeneID" id="83054347"/>
<feature type="compositionally biased region" description="Basic and acidic residues" evidence="1">
    <location>
        <begin position="140"/>
        <end position="230"/>
    </location>
</feature>
<sequence>MKKMQRISLAVLISSALTGGVFANGTAELVMDPADTWAPEKAAVNKMAVRLAESVEAKDSENSGIDLSAIGKSYTADTLEPLEPKDFTIGSLSLGANFKTLTTADRNWEALVGGPLQSDSLVESETKTAKLATDEAEATTTEKTEKTEKTDAKEASDKETVTKDTAAKDAVPDTDKAPETKDAVNKDSAGKDHAVKDDSHSTSAEVKSEETGASQDKEAVKGEASKGDGAVKGEEGIKLLIEDKKPRKIRPAKPAVLPIAVSNMFTTYTGKDGSFTIYTGVYGDQGSALTGQHADGDTLRREGLDYTYAPQTITNIHITGGTDETDRGIGIGKTRGTVLFAYGAPQGMWRDVKNGTVALIYKYEKSKNSVKNKQEFNTPVAKDNKESTLLTTNSNSASASQYLVFTLKNNKVSAIDMIDGEVWSRLRLPAVQEQYYRANHLTADDFSLMGYRVNEPFVSNQDEQWQQRGFLYDDEFIAYDDILVGYDKKQMVARAMITKSTALTRRGISIGDSKYLLLYLYGMPTSMEADTAANGDPLMVYTYKNPDSAYSYLLFTVGEKDNFIKTVMLSDRPNKELSK</sequence>
<dbReference type="EMBL" id="WBKH01000001">
    <property type="protein sequence ID" value="KAB1479735.1"/>
    <property type="molecule type" value="Genomic_DNA"/>
</dbReference>
<dbReference type="RefSeq" id="WP_006555616.1">
    <property type="nucleotide sequence ID" value="NZ_CALMIE010000236.1"/>
</dbReference>
<accession>A0A833CCS5</accession>
<evidence type="ECO:0000256" key="2">
    <source>
        <dbReference type="SAM" id="SignalP"/>
    </source>
</evidence>
<feature type="chain" id="PRO_5032369233" evidence="2">
    <location>
        <begin position="24"/>
        <end position="579"/>
    </location>
</feature>
<protein>
    <submittedName>
        <fullName evidence="3">Uncharacterized protein</fullName>
    </submittedName>
</protein>
<evidence type="ECO:0000313" key="3">
    <source>
        <dbReference type="EMBL" id="KAB1479735.1"/>
    </source>
</evidence>
<evidence type="ECO:0000313" key="4">
    <source>
        <dbReference type="Proteomes" id="UP000434554"/>
    </source>
</evidence>
<proteinExistence type="predicted"/>
<dbReference type="Proteomes" id="UP000434554">
    <property type="component" value="Unassembled WGS sequence"/>
</dbReference>
<keyword evidence="2" id="KW-0732">Signal</keyword>
<comment type="caution">
    <text evidence="3">The sequence shown here is derived from an EMBL/GenBank/DDBJ whole genome shotgun (WGS) entry which is preliminary data.</text>
</comment>
<dbReference type="AlphaFoldDB" id="A0A833CCS5"/>
<reference evidence="3 4" key="1">
    <citation type="submission" date="2019-09" db="EMBL/GenBank/DDBJ databases">
        <title>Draft genome sequence of 3 type strains from the CCUG.</title>
        <authorList>
            <person name="Pineiro-Iglesias B."/>
            <person name="Tunovic T."/>
            <person name="Unosson C."/>
            <person name="Inganas E."/>
            <person name="Ohlen M."/>
            <person name="Cardew S."/>
            <person name="Jensie-Markopoulos S."/>
            <person name="Salva-Serra F."/>
            <person name="Jaen-Luchoro D."/>
            <person name="Karlsson R."/>
            <person name="Svensson-Stadler L."/>
            <person name="Chun J."/>
            <person name="Moore E."/>
        </authorList>
    </citation>
    <scope>NUCLEOTIDE SEQUENCE [LARGE SCALE GENOMIC DNA]</scope>
    <source>
        <strain evidence="3 4">CCUG 65427</strain>
    </source>
</reference>